<feature type="transmembrane region" description="Helical" evidence="1">
    <location>
        <begin position="45"/>
        <end position="66"/>
    </location>
</feature>
<keyword evidence="1" id="KW-0472">Membrane</keyword>
<dbReference type="AlphaFoldDB" id="A0A7Y0Y4H5"/>
<dbReference type="InterPro" id="IPR000801">
    <property type="entry name" value="Esterase-like"/>
</dbReference>
<evidence type="ECO:0000256" key="1">
    <source>
        <dbReference type="SAM" id="Phobius"/>
    </source>
</evidence>
<keyword evidence="1" id="KW-1133">Transmembrane helix</keyword>
<name>A0A7Y0Y4H5_9ACTO</name>
<dbReference type="InterPro" id="IPR050583">
    <property type="entry name" value="Mycobacterial_A85_antigen"/>
</dbReference>
<dbReference type="Pfam" id="PF00756">
    <property type="entry name" value="Esterase"/>
    <property type="match status" value="1"/>
</dbReference>
<gene>
    <name evidence="2" type="ORF">HHJ78_06065</name>
</gene>
<evidence type="ECO:0000313" key="2">
    <source>
        <dbReference type="EMBL" id="NMW65102.1"/>
    </source>
</evidence>
<organism evidence="2 3">
    <name type="scientific">Mobiluncus mulieris</name>
    <dbReference type="NCBI Taxonomy" id="2052"/>
    <lineage>
        <taxon>Bacteria</taxon>
        <taxon>Bacillati</taxon>
        <taxon>Actinomycetota</taxon>
        <taxon>Actinomycetes</taxon>
        <taxon>Actinomycetales</taxon>
        <taxon>Actinomycetaceae</taxon>
        <taxon>Mobiluncus</taxon>
    </lineage>
</organism>
<protein>
    <submittedName>
        <fullName evidence="2">Esterase</fullName>
    </submittedName>
</protein>
<accession>A0A7Y0Y4H5</accession>
<reference evidence="2 3" key="1">
    <citation type="submission" date="2020-04" db="EMBL/GenBank/DDBJ databases">
        <title>Antimicrobial susceptibility and clonality of vaginal-derived multi-drug resistant Mobiluncus isolates in China.</title>
        <authorList>
            <person name="Zhang X."/>
        </authorList>
    </citation>
    <scope>NUCLEOTIDE SEQUENCE [LARGE SCALE GENOMIC DNA]</scope>
    <source>
        <strain evidence="2 3">13</strain>
    </source>
</reference>
<dbReference type="SUPFAM" id="SSF53474">
    <property type="entry name" value="alpha/beta-Hydrolases"/>
    <property type="match status" value="1"/>
</dbReference>
<sequence length="423" mass="46457">MTFFRDFWGQINLLDPPAFYLAWGLLILTFVLGLVAALRRKRIRTFLALLAALIVDACVAFALLIWPNPYPGEIPPHLFLAAFPVLFLATGTVIISKRRLLLAGLLVLSLPGAALVVNLNYRQYSTLASMLPATNVKKMSYDQFRHQKTAPQINRHPIGALVTVPLTGTSSGFQARDALAYVPPAYWSQPKRQLPVMVLLAGSPGKPSAWFDSGKANDVADDYQRRHNGRAPLVISVDATGSLWGQPGCVDGPKLKIQSYLAKDVPELIKQRFRVNPNQKKWTIGGLSYGGTCALQIVANSPSSYGTFLDFSGEPHPTVKDLETTVKELFNGDIKAFHQVNAADVLRRAATNKSRQYRGITGKFICGQRDTAARRAQNMLAPLARRAGMKVNATTIPGGHNYDVWRKALRQTFDYAAARGGLS</sequence>
<dbReference type="RefSeq" id="WP_169771925.1">
    <property type="nucleotide sequence ID" value="NZ_JABCUR010000004.1"/>
</dbReference>
<feature type="transmembrane region" description="Helical" evidence="1">
    <location>
        <begin position="78"/>
        <end position="95"/>
    </location>
</feature>
<feature type="transmembrane region" description="Helical" evidence="1">
    <location>
        <begin position="100"/>
        <end position="121"/>
    </location>
</feature>
<proteinExistence type="predicted"/>
<dbReference type="PANTHER" id="PTHR48098">
    <property type="entry name" value="ENTEROCHELIN ESTERASE-RELATED"/>
    <property type="match status" value="1"/>
</dbReference>
<dbReference type="GO" id="GO:0016747">
    <property type="term" value="F:acyltransferase activity, transferring groups other than amino-acyl groups"/>
    <property type="evidence" value="ECO:0007669"/>
    <property type="project" value="TreeGrafter"/>
</dbReference>
<keyword evidence="1" id="KW-0812">Transmembrane</keyword>
<dbReference type="InterPro" id="IPR029058">
    <property type="entry name" value="AB_hydrolase_fold"/>
</dbReference>
<dbReference type="Proteomes" id="UP000578252">
    <property type="component" value="Unassembled WGS sequence"/>
</dbReference>
<feature type="transmembrane region" description="Helical" evidence="1">
    <location>
        <begin position="20"/>
        <end position="38"/>
    </location>
</feature>
<dbReference type="PANTHER" id="PTHR48098:SF1">
    <property type="entry name" value="DIACYLGLYCEROL ACYLTRANSFERASE_MYCOLYLTRANSFERASE AG85A"/>
    <property type="match status" value="1"/>
</dbReference>
<dbReference type="Gene3D" id="3.40.50.1820">
    <property type="entry name" value="alpha/beta hydrolase"/>
    <property type="match status" value="1"/>
</dbReference>
<dbReference type="EMBL" id="JABCUR010000004">
    <property type="protein sequence ID" value="NMW65102.1"/>
    <property type="molecule type" value="Genomic_DNA"/>
</dbReference>
<evidence type="ECO:0000313" key="3">
    <source>
        <dbReference type="Proteomes" id="UP000578252"/>
    </source>
</evidence>
<comment type="caution">
    <text evidence="2">The sequence shown here is derived from an EMBL/GenBank/DDBJ whole genome shotgun (WGS) entry which is preliminary data.</text>
</comment>